<evidence type="ECO:0000256" key="1">
    <source>
        <dbReference type="SAM" id="MobiDB-lite"/>
    </source>
</evidence>
<sequence>MRCKMIPVFPEHWKSKPLQELMSVKAGTGRDGHSAGFYKGKKARESDNLANSRKGAAGSTRVDTFTRVRGKNKTGTQQIAPSESRAARTCEYKLAWLRLVSTHPATQRRILCCKTALGRTLD</sequence>
<name>C9ZNE9_TRYB9</name>
<dbReference type="RefSeq" id="XP_011773214.1">
    <property type="nucleotide sequence ID" value="XM_011774912.1"/>
</dbReference>
<reference evidence="3" key="1">
    <citation type="journal article" date="2010" name="PLoS Negl. Trop. Dis.">
        <title>The genome sequence of Trypanosoma brucei gambiense, causative agent of chronic human african trypanosomiasis.</title>
        <authorList>
            <person name="Jackson A.P."/>
            <person name="Sanders M."/>
            <person name="Berry A."/>
            <person name="McQuillan J."/>
            <person name="Aslett M.A."/>
            <person name="Quail M.A."/>
            <person name="Chukualim B."/>
            <person name="Capewell P."/>
            <person name="MacLeod A."/>
            <person name="Melville S.E."/>
            <person name="Gibson W."/>
            <person name="Barry J.D."/>
            <person name="Berriman M."/>
            <person name="Hertz-Fowler C."/>
        </authorList>
    </citation>
    <scope>NUCLEOTIDE SEQUENCE [LARGE SCALE GENOMIC DNA]</scope>
    <source>
        <strain evidence="3">MHOM/CI/86/DAL972</strain>
    </source>
</reference>
<protein>
    <submittedName>
        <fullName evidence="2">Uncharacterized protein</fullName>
    </submittedName>
</protein>
<accession>C9ZNE9</accession>
<dbReference type="GeneID" id="23861679"/>
<dbReference type="EMBL" id="FN554968">
    <property type="protein sequence ID" value="CBH10927.1"/>
    <property type="molecule type" value="Genomic_DNA"/>
</dbReference>
<evidence type="ECO:0000313" key="3">
    <source>
        <dbReference type="Proteomes" id="UP000002316"/>
    </source>
</evidence>
<dbReference type="Proteomes" id="UP000002316">
    <property type="component" value="Chromosome 5"/>
</dbReference>
<proteinExistence type="predicted"/>
<gene>
    <name evidence="2" type="ORF">TbgDal_V650</name>
</gene>
<feature type="region of interest" description="Disordered" evidence="1">
    <location>
        <begin position="24"/>
        <end position="60"/>
    </location>
</feature>
<dbReference type="AlphaFoldDB" id="C9ZNE9"/>
<dbReference type="KEGG" id="tbg:TbgDal_V650"/>
<organism evidence="2 3">
    <name type="scientific">Trypanosoma brucei gambiense (strain MHOM/CI/86/DAL972)</name>
    <dbReference type="NCBI Taxonomy" id="679716"/>
    <lineage>
        <taxon>Eukaryota</taxon>
        <taxon>Discoba</taxon>
        <taxon>Euglenozoa</taxon>
        <taxon>Kinetoplastea</taxon>
        <taxon>Metakinetoplastina</taxon>
        <taxon>Trypanosomatida</taxon>
        <taxon>Trypanosomatidae</taxon>
        <taxon>Trypanosoma</taxon>
    </lineage>
</organism>
<evidence type="ECO:0000313" key="2">
    <source>
        <dbReference type="EMBL" id="CBH10927.1"/>
    </source>
</evidence>